<dbReference type="PROSITE" id="PS51112">
    <property type="entry name" value="AMMECR1"/>
    <property type="match status" value="1"/>
</dbReference>
<dbReference type="Pfam" id="PF01871">
    <property type="entry name" value="AMMECR1"/>
    <property type="match status" value="1"/>
</dbReference>
<keyword evidence="3" id="KW-1185">Reference proteome</keyword>
<dbReference type="PANTHER" id="PTHR13016:SF0">
    <property type="entry name" value="AMME SYNDROME CANDIDATE GENE 1 PROTEIN"/>
    <property type="match status" value="1"/>
</dbReference>
<name>A0A0P6X022_9CHLR</name>
<dbReference type="Gene3D" id="3.30.1490.150">
    <property type="entry name" value="Hypothetical protein ph0010, domain 2"/>
    <property type="match status" value="1"/>
</dbReference>
<dbReference type="InterPro" id="IPR027485">
    <property type="entry name" value="AMMECR1_N"/>
</dbReference>
<gene>
    <name evidence="2" type="ORF">ADM99_05085</name>
</gene>
<evidence type="ECO:0000313" key="3">
    <source>
        <dbReference type="Proteomes" id="UP000050430"/>
    </source>
</evidence>
<dbReference type="PANTHER" id="PTHR13016">
    <property type="entry name" value="AMMECR1 HOMOLOG"/>
    <property type="match status" value="1"/>
</dbReference>
<dbReference type="PATRIC" id="fig|229920.5.peg.985"/>
<dbReference type="EMBL" id="LGCK01000007">
    <property type="protein sequence ID" value="KPL72507.1"/>
    <property type="molecule type" value="Genomic_DNA"/>
</dbReference>
<dbReference type="InterPro" id="IPR023473">
    <property type="entry name" value="AMMECR1"/>
</dbReference>
<dbReference type="InterPro" id="IPR036071">
    <property type="entry name" value="AMMECR1_dom_sf"/>
</dbReference>
<dbReference type="RefSeq" id="WP_062421453.1">
    <property type="nucleotide sequence ID" value="NZ_BBYA01000008.1"/>
</dbReference>
<dbReference type="AlphaFoldDB" id="A0A0P6X022"/>
<organism evidence="2 3">
    <name type="scientific">Leptolinea tardivitalis</name>
    <dbReference type="NCBI Taxonomy" id="229920"/>
    <lineage>
        <taxon>Bacteria</taxon>
        <taxon>Bacillati</taxon>
        <taxon>Chloroflexota</taxon>
        <taxon>Anaerolineae</taxon>
        <taxon>Anaerolineales</taxon>
        <taxon>Anaerolineaceae</taxon>
        <taxon>Leptolinea</taxon>
    </lineage>
</organism>
<sequence length="190" mass="21480">MKKQTISNEDRQILLELARRSIEAAARKRSLPVVHTGDYSERLQEDGASFVTLTIQGSLRGCIGTLEAYQPLVKDVVEHAAAAAVEDFRFNPVSPSEIQTIAIEISVLSKPERLIYSTTEELLEKLNPKIDGVILKDGRARATFLPQVWEQLPDKNEFLSHLCNKMGSPSNLWKIKNLEVFTYQVEEFHD</sequence>
<protein>
    <recommendedName>
        <fullName evidence="1">AMMECR1 domain-containing protein</fullName>
    </recommendedName>
</protein>
<dbReference type="Proteomes" id="UP000050430">
    <property type="component" value="Unassembled WGS sequence"/>
</dbReference>
<dbReference type="NCBIfam" id="TIGR00296">
    <property type="entry name" value="TIGR00296 family protein"/>
    <property type="match status" value="1"/>
</dbReference>
<dbReference type="Gene3D" id="3.30.700.20">
    <property type="entry name" value="Hypothetical protein ph0010, domain 1"/>
    <property type="match status" value="1"/>
</dbReference>
<dbReference type="STRING" id="229920.ADM99_05085"/>
<feature type="domain" description="AMMECR1" evidence="1">
    <location>
        <begin position="9"/>
        <end position="190"/>
    </location>
</feature>
<reference evidence="2 3" key="1">
    <citation type="submission" date="2015-07" db="EMBL/GenBank/DDBJ databases">
        <title>Genome sequence of Leptolinea tardivitalis DSM 16556.</title>
        <authorList>
            <person name="Hemp J."/>
            <person name="Ward L.M."/>
            <person name="Pace L.A."/>
            <person name="Fischer W.W."/>
        </authorList>
    </citation>
    <scope>NUCLEOTIDE SEQUENCE [LARGE SCALE GENOMIC DNA]</scope>
    <source>
        <strain evidence="2 3">YMTK-2</strain>
    </source>
</reference>
<dbReference type="InterPro" id="IPR002733">
    <property type="entry name" value="AMMECR1_domain"/>
</dbReference>
<comment type="caution">
    <text evidence="2">The sequence shown here is derived from an EMBL/GenBank/DDBJ whole genome shotgun (WGS) entry which is preliminary data.</text>
</comment>
<dbReference type="SUPFAM" id="SSF143447">
    <property type="entry name" value="AMMECR1-like"/>
    <property type="match status" value="1"/>
</dbReference>
<evidence type="ECO:0000313" key="2">
    <source>
        <dbReference type="EMBL" id="KPL72507.1"/>
    </source>
</evidence>
<dbReference type="InterPro" id="IPR027623">
    <property type="entry name" value="AmmeMemoSam_A"/>
</dbReference>
<dbReference type="NCBIfam" id="TIGR04335">
    <property type="entry name" value="AmmeMemoSam_A"/>
    <property type="match status" value="1"/>
</dbReference>
<evidence type="ECO:0000259" key="1">
    <source>
        <dbReference type="PROSITE" id="PS51112"/>
    </source>
</evidence>
<accession>A0A0P6X022</accession>
<proteinExistence type="predicted"/>
<dbReference type="OrthoDB" id="159752at2"/>